<keyword evidence="2" id="KW-1133">Transmembrane helix</keyword>
<accession>A0A0D2E6F0</accession>
<sequence length="820" mass="88494">MSLQQIQTHRYDGPMTFDMIHSSSIGRSQKKDTRDVQHSDPIQTVPERGPSWWDRISLDNWLWELGAATLCLCVLASIVGILIAYDNHAVPDLPEGISINAIISFLASLAKASLMVILAASIRQEKWLWFIDRPRPLDVVDSFEEASRGPYGSLELILTWKGSFRALLAALVTILALGFEPFIQQLVQINVVNVPTNSEPATIRTPTSYDEPVSGNLGGSSLSLNALIGAFGGASGAVPTPVCPTGNCTWPLYDTLALCTACEDMTDQVKVSGNVYDVNLTSRFERYYSRGNGSDTTSTWTPTYSFPHGNGVNLGVSLELELGSAVQWSVVYPRRTVWPLNVDAAPDSLWTYSWDNRSYTSLPVSPLFAMGYLDTTLSSDSSRLVVGRATACSFTPCVRTMLTDVQSGTTQSTVRATSYGSVIIDRRQPDGSLKSGWTDSVNGTTYSIYDSAQGDSQGRAFLLIQALRIALEGNTTYIHSGYWYADPSEAGQDSTFDATGFTQTDGPWSSAGQQAIDANGNFTDIATQVGVALTGRFQQLQSTTARGTALHARAIVVVRWSWISYPLSLFALGALGLTLTILATHAAHMAVWKESTLPLLFRYAGAGAGTSKCTGDYDRDVKIQRRTTNRRKSSSTRTAEASKATTTTTHDGPTTSSTDTNTNSSPPPAHTTFTFSNTIPDPPPRRDESSESTESSPNKPPRPSVTTTAAAVSMPNSNRVSSIVTQAAAERVQLCRRDSFWILGSVSVAAAHDRHDEGVQHMNGPATTEAEIGSQTGTKPTPQTAETDTPTATSRTSRPGGGDLVERMTTRLSRGSDTHI</sequence>
<evidence type="ECO:0000256" key="2">
    <source>
        <dbReference type="SAM" id="Phobius"/>
    </source>
</evidence>
<keyword evidence="2" id="KW-0472">Membrane</keyword>
<feature type="compositionally biased region" description="Polar residues" evidence="1">
    <location>
        <begin position="773"/>
        <end position="797"/>
    </location>
</feature>
<dbReference type="InterPro" id="IPR021514">
    <property type="entry name" value="DUF3176"/>
</dbReference>
<feature type="transmembrane region" description="Helical" evidence="2">
    <location>
        <begin position="61"/>
        <end position="85"/>
    </location>
</feature>
<feature type="compositionally biased region" description="Basic and acidic residues" evidence="1">
    <location>
        <begin position="804"/>
        <end position="820"/>
    </location>
</feature>
<feature type="transmembrane region" description="Helical" evidence="2">
    <location>
        <begin position="97"/>
        <end position="120"/>
    </location>
</feature>
<dbReference type="STRING" id="215243.A0A0D2E6F0"/>
<name>A0A0D2E6F0_9EURO</name>
<dbReference type="AlphaFoldDB" id="A0A0D2E6F0"/>
<dbReference type="PANTHER" id="PTHR35394:SF5">
    <property type="entry name" value="DUF3176 DOMAIN-CONTAINING PROTEIN"/>
    <property type="match status" value="1"/>
</dbReference>
<feature type="region of interest" description="Disordered" evidence="1">
    <location>
        <begin position="756"/>
        <end position="820"/>
    </location>
</feature>
<reference evidence="3 4" key="1">
    <citation type="submission" date="2015-01" db="EMBL/GenBank/DDBJ databases">
        <title>The Genome Sequence of Exophiala oligosperma CBS72588.</title>
        <authorList>
            <consortium name="The Broad Institute Genomics Platform"/>
            <person name="Cuomo C."/>
            <person name="de Hoog S."/>
            <person name="Gorbushina A."/>
            <person name="Stielow B."/>
            <person name="Teixiera M."/>
            <person name="Abouelleil A."/>
            <person name="Chapman S.B."/>
            <person name="Priest M."/>
            <person name="Young S.K."/>
            <person name="Wortman J."/>
            <person name="Nusbaum C."/>
            <person name="Birren B."/>
        </authorList>
    </citation>
    <scope>NUCLEOTIDE SEQUENCE [LARGE SCALE GENOMIC DNA]</scope>
    <source>
        <strain evidence="3 4">CBS 72588</strain>
    </source>
</reference>
<dbReference type="Proteomes" id="UP000053342">
    <property type="component" value="Unassembled WGS sequence"/>
</dbReference>
<dbReference type="Pfam" id="PF11374">
    <property type="entry name" value="DUF3176"/>
    <property type="match status" value="1"/>
</dbReference>
<dbReference type="PANTHER" id="PTHR35394">
    <property type="entry name" value="DUF3176 DOMAIN-CONTAINING PROTEIN"/>
    <property type="match status" value="1"/>
</dbReference>
<evidence type="ECO:0000313" key="4">
    <source>
        <dbReference type="Proteomes" id="UP000053342"/>
    </source>
</evidence>
<feature type="compositionally biased region" description="Low complexity" evidence="1">
    <location>
        <begin position="635"/>
        <end position="664"/>
    </location>
</feature>
<gene>
    <name evidence="3" type="ORF">PV06_04488</name>
</gene>
<dbReference type="GeneID" id="27356562"/>
<dbReference type="HOGENOM" id="CLU_015092_4_1_1"/>
<feature type="transmembrane region" description="Helical" evidence="2">
    <location>
        <begin position="562"/>
        <end position="583"/>
    </location>
</feature>
<feature type="compositionally biased region" description="Polar residues" evidence="1">
    <location>
        <begin position="704"/>
        <end position="719"/>
    </location>
</feature>
<dbReference type="OrthoDB" id="5242705at2759"/>
<dbReference type="VEuPathDB" id="FungiDB:PV06_04488"/>
<dbReference type="EMBL" id="KN847335">
    <property type="protein sequence ID" value="KIW43379.1"/>
    <property type="molecule type" value="Genomic_DNA"/>
</dbReference>
<keyword evidence="4" id="KW-1185">Reference proteome</keyword>
<dbReference type="RefSeq" id="XP_016263595.1">
    <property type="nucleotide sequence ID" value="XM_016405389.1"/>
</dbReference>
<evidence type="ECO:0000256" key="1">
    <source>
        <dbReference type="SAM" id="MobiDB-lite"/>
    </source>
</evidence>
<protein>
    <submittedName>
        <fullName evidence="3">Uncharacterized protein</fullName>
    </submittedName>
</protein>
<keyword evidence="2" id="KW-0812">Transmembrane</keyword>
<proteinExistence type="predicted"/>
<feature type="compositionally biased region" description="Basic residues" evidence="1">
    <location>
        <begin position="624"/>
        <end position="634"/>
    </location>
</feature>
<feature type="region of interest" description="Disordered" evidence="1">
    <location>
        <begin position="614"/>
        <end position="719"/>
    </location>
</feature>
<evidence type="ECO:0000313" key="3">
    <source>
        <dbReference type="EMBL" id="KIW43379.1"/>
    </source>
</evidence>
<organism evidence="3 4">
    <name type="scientific">Exophiala oligosperma</name>
    <dbReference type="NCBI Taxonomy" id="215243"/>
    <lineage>
        <taxon>Eukaryota</taxon>
        <taxon>Fungi</taxon>
        <taxon>Dikarya</taxon>
        <taxon>Ascomycota</taxon>
        <taxon>Pezizomycotina</taxon>
        <taxon>Eurotiomycetes</taxon>
        <taxon>Chaetothyriomycetidae</taxon>
        <taxon>Chaetothyriales</taxon>
        <taxon>Herpotrichiellaceae</taxon>
        <taxon>Exophiala</taxon>
    </lineage>
</organism>